<proteinExistence type="predicted"/>
<dbReference type="Gene3D" id="3.90.79.10">
    <property type="entry name" value="Nucleoside Triphosphate Pyrophosphohydrolase"/>
    <property type="match status" value="1"/>
</dbReference>
<gene>
    <name evidence="2" type="ORF">UW02_C0001G0040</name>
</gene>
<dbReference type="Proteomes" id="UP000034751">
    <property type="component" value="Unassembled WGS sequence"/>
</dbReference>
<dbReference type="CDD" id="cd04692">
    <property type="entry name" value="NUDIX_Hydrolase"/>
    <property type="match status" value="1"/>
</dbReference>
<evidence type="ECO:0000313" key="3">
    <source>
        <dbReference type="Proteomes" id="UP000034751"/>
    </source>
</evidence>
<protein>
    <recommendedName>
        <fullName evidence="1">Nudix hydrolase domain-containing protein</fullName>
    </recommendedName>
</protein>
<dbReference type="InterPro" id="IPR015797">
    <property type="entry name" value="NUDIX_hydrolase-like_dom_sf"/>
</dbReference>
<dbReference type="PROSITE" id="PS51462">
    <property type="entry name" value="NUDIX"/>
    <property type="match status" value="1"/>
</dbReference>
<dbReference type="EMBL" id="LCGS01000001">
    <property type="protein sequence ID" value="KKT20127.1"/>
    <property type="molecule type" value="Genomic_DNA"/>
</dbReference>
<accession>A0A0G1HKJ0</accession>
<dbReference type="PANTHER" id="PTHR10885">
    <property type="entry name" value="ISOPENTENYL-DIPHOSPHATE DELTA-ISOMERASE"/>
    <property type="match status" value="1"/>
</dbReference>
<reference evidence="2 3" key="1">
    <citation type="journal article" date="2015" name="Nature">
        <title>rRNA introns, odd ribosomes, and small enigmatic genomes across a large radiation of phyla.</title>
        <authorList>
            <person name="Brown C.T."/>
            <person name="Hug L.A."/>
            <person name="Thomas B.C."/>
            <person name="Sharon I."/>
            <person name="Castelle C.J."/>
            <person name="Singh A."/>
            <person name="Wilkins M.J."/>
            <person name="Williams K.H."/>
            <person name="Banfield J.F."/>
        </authorList>
    </citation>
    <scope>NUCLEOTIDE SEQUENCE [LARGE SCALE GENOMIC DNA]</scope>
</reference>
<dbReference type="PANTHER" id="PTHR10885:SF20">
    <property type="entry name" value="NUDIX HYDROLASE DOMAIN-CONTAINING PROTEIN"/>
    <property type="match status" value="1"/>
</dbReference>
<dbReference type="AlphaFoldDB" id="A0A0G1HKJ0"/>
<dbReference type="GO" id="GO:0005737">
    <property type="term" value="C:cytoplasm"/>
    <property type="evidence" value="ECO:0007669"/>
    <property type="project" value="TreeGrafter"/>
</dbReference>
<dbReference type="GO" id="GO:0009240">
    <property type="term" value="P:isopentenyl diphosphate biosynthetic process"/>
    <property type="evidence" value="ECO:0007669"/>
    <property type="project" value="TreeGrafter"/>
</dbReference>
<name>A0A0G1HKJ0_9BACT</name>
<organism evidence="2 3">
    <name type="scientific">Candidatus Nomurabacteria bacterium GW2011_GWB1_43_7</name>
    <dbReference type="NCBI Taxonomy" id="1618747"/>
    <lineage>
        <taxon>Bacteria</taxon>
        <taxon>Candidatus Nomuraibacteriota</taxon>
    </lineage>
</organism>
<dbReference type="InterPro" id="IPR000086">
    <property type="entry name" value="NUDIX_hydrolase_dom"/>
</dbReference>
<evidence type="ECO:0000313" key="2">
    <source>
        <dbReference type="EMBL" id="KKT20127.1"/>
    </source>
</evidence>
<evidence type="ECO:0000259" key="1">
    <source>
        <dbReference type="PROSITE" id="PS51462"/>
    </source>
</evidence>
<dbReference type="GO" id="GO:0004452">
    <property type="term" value="F:isopentenyl-diphosphate delta-isomerase activity"/>
    <property type="evidence" value="ECO:0007669"/>
    <property type="project" value="TreeGrafter"/>
</dbReference>
<dbReference type="SUPFAM" id="SSF55811">
    <property type="entry name" value="Nudix"/>
    <property type="match status" value="1"/>
</dbReference>
<dbReference type="STRING" id="1618747.UW02_C0001G0040"/>
<sequence length="190" mass="22308">MYRKIDFRYNKTEEYFDILNEKGEKTGESRSKKEAHEKGLIHRTAHVWILNSKKELLLQKRASGLRVYPDCWDISAAGHISAGQTSLEGAKREVEEELGLSLPDDMFVYLFTVQEHIILNQGTYVNNEFQDVYLVHLDISRKEIKFGKGEVAEIKWVSMDGFKLLMSNEKYKLAPRKEEYRRLLDYIEKL</sequence>
<comment type="caution">
    <text evidence="2">The sequence shown here is derived from an EMBL/GenBank/DDBJ whole genome shotgun (WGS) entry which is preliminary data.</text>
</comment>
<dbReference type="Pfam" id="PF00293">
    <property type="entry name" value="NUDIX"/>
    <property type="match status" value="1"/>
</dbReference>
<feature type="domain" description="Nudix hydrolase" evidence="1">
    <location>
        <begin position="40"/>
        <end position="179"/>
    </location>
</feature>